<dbReference type="PANTHER" id="PTHR11001">
    <property type="entry name" value="MITOCHONDRIAL FISSION PROCESS PROTEIN 1"/>
    <property type="match status" value="1"/>
</dbReference>
<comment type="similarity">
    <text evidence="1">Belongs to the MTFP1 family.</text>
</comment>
<proteinExistence type="inferred from homology"/>
<keyword evidence="5" id="KW-1185">Reference proteome</keyword>
<name>A0A8K0C721_IGNLU</name>
<dbReference type="OrthoDB" id="424969at2759"/>
<organism evidence="4 5">
    <name type="scientific">Ignelater luminosus</name>
    <name type="common">Cucubano</name>
    <name type="synonym">Pyrophorus luminosus</name>
    <dbReference type="NCBI Taxonomy" id="2038154"/>
    <lineage>
        <taxon>Eukaryota</taxon>
        <taxon>Metazoa</taxon>
        <taxon>Ecdysozoa</taxon>
        <taxon>Arthropoda</taxon>
        <taxon>Hexapoda</taxon>
        <taxon>Insecta</taxon>
        <taxon>Pterygota</taxon>
        <taxon>Neoptera</taxon>
        <taxon>Endopterygota</taxon>
        <taxon>Coleoptera</taxon>
        <taxon>Polyphaga</taxon>
        <taxon>Elateriformia</taxon>
        <taxon>Elateroidea</taxon>
        <taxon>Elateridae</taxon>
        <taxon>Agrypninae</taxon>
        <taxon>Pyrophorini</taxon>
        <taxon>Ignelater</taxon>
    </lineage>
</organism>
<dbReference type="GO" id="GO:0005739">
    <property type="term" value="C:mitochondrion"/>
    <property type="evidence" value="ECO:0007669"/>
    <property type="project" value="TreeGrafter"/>
</dbReference>
<gene>
    <name evidence="4" type="ORF">ILUMI_27174</name>
</gene>
<evidence type="ECO:0000256" key="3">
    <source>
        <dbReference type="ARBA" id="ARBA00029631"/>
    </source>
</evidence>
<protein>
    <recommendedName>
        <fullName evidence="2">Mitochondrial fission process protein 1</fullName>
    </recommendedName>
    <alternativeName>
        <fullName evidence="3">Mitochondrial 18 kDa protein</fullName>
    </alternativeName>
</protein>
<dbReference type="Pfam" id="PF10558">
    <property type="entry name" value="MTP18"/>
    <property type="match status" value="1"/>
</dbReference>
<dbReference type="EMBL" id="VTPC01091248">
    <property type="protein sequence ID" value="KAF2878992.1"/>
    <property type="molecule type" value="Genomic_DNA"/>
</dbReference>
<dbReference type="GO" id="GO:0000266">
    <property type="term" value="P:mitochondrial fission"/>
    <property type="evidence" value="ECO:0007669"/>
    <property type="project" value="TreeGrafter"/>
</dbReference>
<evidence type="ECO:0000256" key="2">
    <source>
        <dbReference type="ARBA" id="ARBA00017835"/>
    </source>
</evidence>
<sequence>MSEDKTEHSQKKVDIYRDTPIRYLGYSNEVGEAFRSIIGAKLVWSTYGLATAYVLADTFSKTKEMYNETKHHKMQLKKTIYVASDTLIWQMFASVIIPGFTINRTCALVNLILEKNKVFPSSIRKWVVTSIGLATIPFIIRPIDNLVDDVLDVTLRKLSP</sequence>
<comment type="caution">
    <text evidence="4">The sequence shown here is derived from an EMBL/GenBank/DDBJ whole genome shotgun (WGS) entry which is preliminary data.</text>
</comment>
<evidence type="ECO:0000313" key="5">
    <source>
        <dbReference type="Proteomes" id="UP000801492"/>
    </source>
</evidence>
<dbReference type="AlphaFoldDB" id="A0A8K0C721"/>
<dbReference type="Proteomes" id="UP000801492">
    <property type="component" value="Unassembled WGS sequence"/>
</dbReference>
<reference evidence="4" key="1">
    <citation type="submission" date="2019-08" db="EMBL/GenBank/DDBJ databases">
        <title>The genome of the North American firefly Photinus pyralis.</title>
        <authorList>
            <consortium name="Photinus pyralis genome working group"/>
            <person name="Fallon T.R."/>
            <person name="Sander Lower S.E."/>
            <person name="Weng J.-K."/>
        </authorList>
    </citation>
    <scope>NUCLEOTIDE SEQUENCE</scope>
    <source>
        <strain evidence="4">TRF0915ILg1</strain>
        <tissue evidence="4">Whole body</tissue>
    </source>
</reference>
<evidence type="ECO:0000313" key="4">
    <source>
        <dbReference type="EMBL" id="KAF2878992.1"/>
    </source>
</evidence>
<accession>A0A8K0C721</accession>
<evidence type="ECO:0000256" key="1">
    <source>
        <dbReference type="ARBA" id="ARBA00009224"/>
    </source>
</evidence>
<dbReference type="PANTHER" id="PTHR11001:SF2">
    <property type="entry name" value="MITOCHONDRIAL FISSION PROCESS PROTEIN 1"/>
    <property type="match status" value="1"/>
</dbReference>
<dbReference type="InterPro" id="IPR019560">
    <property type="entry name" value="Mitochondrial_18_kDa_protein"/>
</dbReference>